<dbReference type="InterPro" id="IPR050450">
    <property type="entry name" value="COX15/CtaA_HemeA_synthase"/>
</dbReference>
<dbReference type="PANTHER" id="PTHR35457">
    <property type="entry name" value="HEME A SYNTHASE"/>
    <property type="match status" value="1"/>
</dbReference>
<evidence type="ECO:0008006" key="15">
    <source>
        <dbReference type="Google" id="ProtNLM"/>
    </source>
</evidence>
<dbReference type="PANTHER" id="PTHR35457:SF1">
    <property type="entry name" value="HEME A SYNTHASE"/>
    <property type="match status" value="1"/>
</dbReference>
<evidence type="ECO:0000256" key="3">
    <source>
        <dbReference type="ARBA" id="ARBA00022692"/>
    </source>
</evidence>
<evidence type="ECO:0000256" key="6">
    <source>
        <dbReference type="ARBA" id="ARBA00023002"/>
    </source>
</evidence>
<comment type="pathway">
    <text evidence="11">Porphyrin-containing compound metabolism.</text>
</comment>
<evidence type="ECO:0000256" key="11">
    <source>
        <dbReference type="ARBA" id="ARBA00023444"/>
    </source>
</evidence>
<keyword evidence="14" id="KW-1185">Reference proteome</keyword>
<dbReference type="GO" id="GO:0006784">
    <property type="term" value="P:heme A biosynthetic process"/>
    <property type="evidence" value="ECO:0007669"/>
    <property type="project" value="InterPro"/>
</dbReference>
<feature type="transmembrane region" description="Helical" evidence="12">
    <location>
        <begin position="52"/>
        <end position="71"/>
    </location>
</feature>
<keyword evidence="5 12" id="KW-1133">Transmembrane helix</keyword>
<evidence type="ECO:0000313" key="14">
    <source>
        <dbReference type="Proteomes" id="UP000662200"/>
    </source>
</evidence>
<keyword evidence="3 12" id="KW-0812">Transmembrane</keyword>
<accession>A0A8J3BII7</accession>
<keyword evidence="4" id="KW-0479">Metal-binding</keyword>
<gene>
    <name evidence="13" type="ORF">GCM10010124_15630</name>
</gene>
<keyword evidence="6" id="KW-0560">Oxidoreductase</keyword>
<feature type="transmembrane region" description="Helical" evidence="12">
    <location>
        <begin position="141"/>
        <end position="164"/>
    </location>
</feature>
<evidence type="ECO:0000256" key="7">
    <source>
        <dbReference type="ARBA" id="ARBA00023004"/>
    </source>
</evidence>
<dbReference type="GO" id="GO:0016020">
    <property type="term" value="C:membrane"/>
    <property type="evidence" value="ECO:0007669"/>
    <property type="project" value="UniProtKB-SubCell"/>
</dbReference>
<feature type="transmembrane region" description="Helical" evidence="12">
    <location>
        <begin position="184"/>
        <end position="206"/>
    </location>
</feature>
<evidence type="ECO:0000256" key="9">
    <source>
        <dbReference type="ARBA" id="ARBA00023136"/>
    </source>
</evidence>
<keyword evidence="7" id="KW-0408">Iron</keyword>
<comment type="subcellular location">
    <subcellularLocation>
        <location evidence="1">Membrane</location>
        <topology evidence="1">Multi-pass membrane protein</topology>
    </subcellularLocation>
</comment>
<evidence type="ECO:0000256" key="5">
    <source>
        <dbReference type="ARBA" id="ARBA00022989"/>
    </source>
</evidence>
<keyword evidence="9 12" id="KW-0472">Membrane</keyword>
<feature type="transmembrane region" description="Helical" evidence="12">
    <location>
        <begin position="244"/>
        <end position="263"/>
    </location>
</feature>
<evidence type="ECO:0000256" key="4">
    <source>
        <dbReference type="ARBA" id="ARBA00022723"/>
    </source>
</evidence>
<evidence type="ECO:0000256" key="1">
    <source>
        <dbReference type="ARBA" id="ARBA00004141"/>
    </source>
</evidence>
<keyword evidence="2" id="KW-1003">Cell membrane</keyword>
<organism evidence="13 14">
    <name type="scientific">Pilimelia terevasa</name>
    <dbReference type="NCBI Taxonomy" id="53372"/>
    <lineage>
        <taxon>Bacteria</taxon>
        <taxon>Bacillati</taxon>
        <taxon>Actinomycetota</taxon>
        <taxon>Actinomycetes</taxon>
        <taxon>Micromonosporales</taxon>
        <taxon>Micromonosporaceae</taxon>
        <taxon>Pilimelia</taxon>
    </lineage>
</organism>
<dbReference type="EMBL" id="BMQC01000004">
    <property type="protein sequence ID" value="GGK23984.1"/>
    <property type="molecule type" value="Genomic_DNA"/>
</dbReference>
<evidence type="ECO:0000256" key="10">
    <source>
        <dbReference type="ARBA" id="ARBA00023157"/>
    </source>
</evidence>
<keyword evidence="10" id="KW-1015">Disulfide bond</keyword>
<protein>
    <recommendedName>
        <fullName evidence="15">Heme A synthase</fullName>
    </recommendedName>
</protein>
<evidence type="ECO:0000256" key="2">
    <source>
        <dbReference type="ARBA" id="ARBA00022475"/>
    </source>
</evidence>
<reference evidence="13" key="2">
    <citation type="submission" date="2020-09" db="EMBL/GenBank/DDBJ databases">
        <authorList>
            <person name="Sun Q."/>
            <person name="Ohkuma M."/>
        </authorList>
    </citation>
    <scope>NUCLEOTIDE SEQUENCE</scope>
    <source>
        <strain evidence="13">JCM 3091</strain>
    </source>
</reference>
<name>A0A8J3BII7_9ACTN</name>
<dbReference type="GO" id="GO:0016491">
    <property type="term" value="F:oxidoreductase activity"/>
    <property type="evidence" value="ECO:0007669"/>
    <property type="project" value="UniProtKB-KW"/>
</dbReference>
<feature type="transmembrane region" description="Helical" evidence="12">
    <location>
        <begin position="78"/>
        <end position="95"/>
    </location>
</feature>
<feature type="transmembrane region" description="Helical" evidence="12">
    <location>
        <begin position="218"/>
        <end position="238"/>
    </location>
</feature>
<feature type="transmembrane region" description="Helical" evidence="12">
    <location>
        <begin position="107"/>
        <end position="129"/>
    </location>
</feature>
<evidence type="ECO:0000256" key="8">
    <source>
        <dbReference type="ARBA" id="ARBA00023133"/>
    </source>
</evidence>
<sequence>MLVNVGIVVTGGAVRLTKSGLGCPTWPRCTEESYVTTPDMGVHGVIEFGNRTLTFVVGLVALAGVVTAWQLRPRRPRVLGLAVAVLVGIGVQGVVGGLTVRMQLHPLVVGLHFLLSMALLALTYAFWWRTRPAPAVGGPRLPVLGWALTGVSLLVLAVGTLVTGSGPHSGDADAARNGLDPETISRIHAAGVYLLVLLSVLLLIALRRRGAGPAAVRAAALLLAAEVAQGVVGFVQYYTGLPELLVAAHLLGACWVWLATLHARAHAAVPPTQLAT</sequence>
<dbReference type="Proteomes" id="UP000662200">
    <property type="component" value="Unassembled WGS sequence"/>
</dbReference>
<evidence type="ECO:0000313" key="13">
    <source>
        <dbReference type="EMBL" id="GGK23984.1"/>
    </source>
</evidence>
<dbReference type="AlphaFoldDB" id="A0A8J3BII7"/>
<proteinExistence type="predicted"/>
<comment type="caution">
    <text evidence="13">The sequence shown here is derived from an EMBL/GenBank/DDBJ whole genome shotgun (WGS) entry which is preliminary data.</text>
</comment>
<dbReference type="Pfam" id="PF02628">
    <property type="entry name" value="COX15-CtaA"/>
    <property type="match status" value="1"/>
</dbReference>
<dbReference type="InterPro" id="IPR003780">
    <property type="entry name" value="COX15/CtaA_fam"/>
</dbReference>
<evidence type="ECO:0000256" key="12">
    <source>
        <dbReference type="SAM" id="Phobius"/>
    </source>
</evidence>
<keyword evidence="8" id="KW-0350">Heme biosynthesis</keyword>
<dbReference type="GO" id="GO:0046872">
    <property type="term" value="F:metal ion binding"/>
    <property type="evidence" value="ECO:0007669"/>
    <property type="project" value="UniProtKB-KW"/>
</dbReference>
<reference evidence="13" key="1">
    <citation type="journal article" date="2014" name="Int. J. Syst. Evol. Microbiol.">
        <title>Complete genome sequence of Corynebacterium casei LMG S-19264T (=DSM 44701T), isolated from a smear-ripened cheese.</title>
        <authorList>
            <consortium name="US DOE Joint Genome Institute (JGI-PGF)"/>
            <person name="Walter F."/>
            <person name="Albersmeier A."/>
            <person name="Kalinowski J."/>
            <person name="Ruckert C."/>
        </authorList>
    </citation>
    <scope>NUCLEOTIDE SEQUENCE</scope>
    <source>
        <strain evidence="13">JCM 3091</strain>
    </source>
</reference>